<accession>A0A508YVQ0</accession>
<name>A0A508YVQ0_LACRH</name>
<evidence type="ECO:0000313" key="1">
    <source>
        <dbReference type="EMBL" id="NZA05738.1"/>
    </source>
</evidence>
<proteinExistence type="predicted"/>
<dbReference type="EMBL" id="JACCKI010000011">
    <property type="protein sequence ID" value="NZA05738.1"/>
    <property type="molecule type" value="Genomic_DNA"/>
</dbReference>
<sequence>MTIFDFIHDIFAVLGNFIMQLVYMMILIVHLIITADPISVLIFGLLCMVAIGAYGYHLLAQNHQLLR</sequence>
<gene>
    <name evidence="1" type="ORF">H0N82_11745</name>
</gene>
<dbReference type="RefSeq" id="WP_019728383.1">
    <property type="nucleotide sequence ID" value="NZ_CABFNI010000014.1"/>
</dbReference>
<comment type="caution">
    <text evidence="1">The sequence shown here is derived from an EMBL/GenBank/DDBJ whole genome shotgun (WGS) entry which is preliminary data.</text>
</comment>
<dbReference type="Proteomes" id="UP000552935">
    <property type="component" value="Unassembled WGS sequence"/>
</dbReference>
<organism evidence="1 2">
    <name type="scientific">Lacticaseibacillus rhamnosus</name>
    <name type="common">Lactobacillus rhamnosus</name>
    <dbReference type="NCBI Taxonomy" id="47715"/>
    <lineage>
        <taxon>Bacteria</taxon>
        <taxon>Bacillati</taxon>
        <taxon>Bacillota</taxon>
        <taxon>Bacilli</taxon>
        <taxon>Lactobacillales</taxon>
        <taxon>Lactobacillaceae</taxon>
        <taxon>Lacticaseibacillus</taxon>
    </lineage>
</organism>
<protein>
    <submittedName>
        <fullName evidence="1">Uncharacterized protein</fullName>
    </submittedName>
</protein>
<reference evidence="1 2" key="1">
    <citation type="submission" date="2020-07" db="EMBL/GenBank/DDBJ databases">
        <title>Organ Donor 1.</title>
        <authorList>
            <person name="Marsh A.J."/>
            <person name="Azcarate-Peril M.A."/>
        </authorList>
    </citation>
    <scope>NUCLEOTIDE SEQUENCE [LARGE SCALE GENOMIC DNA]</scope>
    <source>
        <strain evidence="1 2">AMC0712</strain>
    </source>
</reference>
<evidence type="ECO:0000313" key="2">
    <source>
        <dbReference type="Proteomes" id="UP000552935"/>
    </source>
</evidence>
<dbReference type="AlphaFoldDB" id="A0A508YVQ0"/>